<sequence>MNSAMEGMENLPEEQRDALLQKIEELQVRDSLRTYNSVVERCFVDCVSSFRSKNLD</sequence>
<keyword evidence="8" id="KW-0472">Membrane</keyword>
<evidence type="ECO:0000256" key="7">
    <source>
        <dbReference type="ARBA" id="ARBA00023157"/>
    </source>
</evidence>
<name>A0AAW1TGL7_9CHLO</name>
<keyword evidence="4 8" id="KW-0653">Protein transport</keyword>
<comment type="subunit">
    <text evidence="8">Heterohexamer.</text>
</comment>
<evidence type="ECO:0000313" key="11">
    <source>
        <dbReference type="Proteomes" id="UP001485043"/>
    </source>
</evidence>
<evidence type="ECO:0000313" key="10">
    <source>
        <dbReference type="EMBL" id="KAK9868789.1"/>
    </source>
</evidence>
<dbReference type="Gene3D" id="1.10.287.810">
    <property type="entry name" value="Mitochondrial import inner membrane translocase subunit tim13 like domains"/>
    <property type="match status" value="1"/>
</dbReference>
<dbReference type="InterPro" id="IPR004217">
    <property type="entry name" value="Tim10-like"/>
</dbReference>
<evidence type="ECO:0000256" key="4">
    <source>
        <dbReference type="ARBA" id="ARBA00022927"/>
    </source>
</evidence>
<evidence type="ECO:0000256" key="3">
    <source>
        <dbReference type="ARBA" id="ARBA00022833"/>
    </source>
</evidence>
<dbReference type="Proteomes" id="UP001485043">
    <property type="component" value="Unassembled WGS sequence"/>
</dbReference>
<keyword evidence="7 8" id="KW-1015">Disulfide bond</keyword>
<dbReference type="Pfam" id="PF02953">
    <property type="entry name" value="zf-Tim10_DDP"/>
    <property type="match status" value="1"/>
</dbReference>
<keyword evidence="6 8" id="KW-0496">Mitochondrion</keyword>
<evidence type="ECO:0000256" key="8">
    <source>
        <dbReference type="RuleBase" id="RU367043"/>
    </source>
</evidence>
<comment type="caution">
    <text evidence="10">The sequence shown here is derived from an EMBL/GenBank/DDBJ whole genome shotgun (WGS) entry which is preliminary data.</text>
</comment>
<keyword evidence="3" id="KW-0862">Zinc</keyword>
<keyword evidence="5 8" id="KW-0811">Translocation</keyword>
<dbReference type="InterPro" id="IPR035427">
    <property type="entry name" value="Tim10-like_dom_sf"/>
</dbReference>
<keyword evidence="1 8" id="KW-0813">Transport</keyword>
<accession>A0AAW1TGL7</accession>
<evidence type="ECO:0000259" key="9">
    <source>
        <dbReference type="Pfam" id="PF02953"/>
    </source>
</evidence>
<reference evidence="10 11" key="1">
    <citation type="journal article" date="2024" name="Nat. Commun.">
        <title>Phylogenomics reveals the evolutionary origins of lichenization in chlorophyte algae.</title>
        <authorList>
            <person name="Puginier C."/>
            <person name="Libourel C."/>
            <person name="Otte J."/>
            <person name="Skaloud P."/>
            <person name="Haon M."/>
            <person name="Grisel S."/>
            <person name="Petersen M."/>
            <person name="Berrin J.G."/>
            <person name="Delaux P.M."/>
            <person name="Dal Grande F."/>
            <person name="Keller J."/>
        </authorList>
    </citation>
    <scope>NUCLEOTIDE SEQUENCE [LARGE SCALE GENOMIC DNA]</scope>
    <source>
        <strain evidence="10 11">SAG 2523</strain>
    </source>
</reference>
<evidence type="ECO:0000256" key="2">
    <source>
        <dbReference type="ARBA" id="ARBA00022723"/>
    </source>
</evidence>
<dbReference type="GO" id="GO:0046872">
    <property type="term" value="F:metal ion binding"/>
    <property type="evidence" value="ECO:0007669"/>
    <property type="project" value="UniProtKB-KW"/>
</dbReference>
<dbReference type="SUPFAM" id="SSF144122">
    <property type="entry name" value="Tim10-like"/>
    <property type="match status" value="1"/>
</dbReference>
<evidence type="ECO:0000256" key="5">
    <source>
        <dbReference type="ARBA" id="ARBA00023010"/>
    </source>
</evidence>
<evidence type="ECO:0000256" key="6">
    <source>
        <dbReference type="ARBA" id="ARBA00023128"/>
    </source>
</evidence>
<protein>
    <recommendedName>
        <fullName evidence="8">Mitochondrial import inner membrane translocase subunit</fullName>
    </recommendedName>
</protein>
<keyword evidence="8" id="KW-0999">Mitochondrion inner membrane</keyword>
<dbReference type="AlphaFoldDB" id="A0AAW1TGL7"/>
<keyword evidence="11" id="KW-1185">Reference proteome</keyword>
<comment type="subcellular location">
    <subcellularLocation>
        <location evidence="8">Mitochondrion inner membrane</location>
        <topology evidence="8">Peripheral membrane protein</topology>
        <orientation evidence="8">Intermembrane side</orientation>
    </subcellularLocation>
</comment>
<organism evidence="10 11">
    <name type="scientific">Apatococcus fuscideae</name>
    <dbReference type="NCBI Taxonomy" id="2026836"/>
    <lineage>
        <taxon>Eukaryota</taxon>
        <taxon>Viridiplantae</taxon>
        <taxon>Chlorophyta</taxon>
        <taxon>core chlorophytes</taxon>
        <taxon>Trebouxiophyceae</taxon>
        <taxon>Chlorellales</taxon>
        <taxon>Chlorellaceae</taxon>
        <taxon>Apatococcus</taxon>
    </lineage>
</organism>
<dbReference type="PANTHER" id="PTHR13172">
    <property type="entry name" value="MITOCHONDRIAL IMPORT INNER MEMBRANE TRANSLOCASE SUBUNIT TIM9B"/>
    <property type="match status" value="1"/>
</dbReference>
<gene>
    <name evidence="10" type="ORF">WJX84_009259</name>
</gene>
<feature type="non-terminal residue" evidence="10">
    <location>
        <position position="56"/>
    </location>
</feature>
<comment type="function">
    <text evidence="8">Mitochondrial intermembrane chaperone that participates in the import and insertion of some multi-pass transmembrane proteins into the mitochondrial inner membrane. Also required for the transfer of beta-barrel precursors from the TOM complex to the sorting and assembly machinery (SAM complex) of the outer membrane. Acts as a chaperone-like protein that protects the hydrophobic precursors from aggregation and guide them through the mitochondrial intermembrane space.</text>
</comment>
<dbReference type="EMBL" id="JALJOV010000012">
    <property type="protein sequence ID" value="KAK9868789.1"/>
    <property type="molecule type" value="Genomic_DNA"/>
</dbReference>
<evidence type="ECO:0000256" key="1">
    <source>
        <dbReference type="ARBA" id="ARBA00022448"/>
    </source>
</evidence>
<keyword evidence="8" id="KW-0143">Chaperone</keyword>
<dbReference type="GO" id="GO:0015031">
    <property type="term" value="P:protein transport"/>
    <property type="evidence" value="ECO:0007669"/>
    <property type="project" value="UniProtKB-KW"/>
</dbReference>
<feature type="domain" description="Tim10-like" evidence="9">
    <location>
        <begin position="22"/>
        <end position="56"/>
    </location>
</feature>
<comment type="similarity">
    <text evidence="8">Belongs to the small Tim family.</text>
</comment>
<keyword evidence="2" id="KW-0479">Metal-binding</keyword>
<comment type="domain">
    <text evidence="8">The twin CX3C motif contains 4 conserved Cys residues that form 2 disulfide bonds in the mitochondrial intermembrane space.</text>
</comment>
<proteinExistence type="inferred from homology"/>
<dbReference type="GO" id="GO:0005743">
    <property type="term" value="C:mitochondrial inner membrane"/>
    <property type="evidence" value="ECO:0007669"/>
    <property type="project" value="UniProtKB-SubCell"/>
</dbReference>
<dbReference type="InterPro" id="IPR050673">
    <property type="entry name" value="Mito_inner_translocase_sub"/>
</dbReference>